<evidence type="ECO:0000313" key="3">
    <source>
        <dbReference type="Proteomes" id="UP000002195"/>
    </source>
</evidence>
<protein>
    <submittedName>
        <fullName evidence="2">Uncharacterized protein</fullName>
    </submittedName>
</protein>
<gene>
    <name evidence="2" type="ORF">DDB_G0269434</name>
</gene>
<evidence type="ECO:0000256" key="1">
    <source>
        <dbReference type="SAM" id="MobiDB-lite"/>
    </source>
</evidence>
<dbReference type="AlphaFoldDB" id="Q55E17"/>
<dbReference type="RefSeq" id="XP_645964.1">
    <property type="nucleotide sequence ID" value="XM_640872.1"/>
</dbReference>
<evidence type="ECO:0000313" key="2">
    <source>
        <dbReference type="EMBL" id="EAL72067.1"/>
    </source>
</evidence>
<name>Q55E17_DICDI</name>
<feature type="compositionally biased region" description="Low complexity" evidence="1">
    <location>
        <begin position="75"/>
        <end position="84"/>
    </location>
</feature>
<accession>Q55E17</accession>
<dbReference type="dictyBase" id="DDB_G0269434"/>
<organism evidence="2 3">
    <name type="scientific">Dictyostelium discoideum</name>
    <name type="common">Social amoeba</name>
    <dbReference type="NCBI Taxonomy" id="44689"/>
    <lineage>
        <taxon>Eukaryota</taxon>
        <taxon>Amoebozoa</taxon>
        <taxon>Evosea</taxon>
        <taxon>Eumycetozoa</taxon>
        <taxon>Dictyostelia</taxon>
        <taxon>Dictyosteliales</taxon>
        <taxon>Dictyosteliaceae</taxon>
        <taxon>Dictyostelium</taxon>
    </lineage>
</organism>
<reference evidence="2 3" key="1">
    <citation type="journal article" date="2005" name="Nature">
        <title>The genome of the social amoeba Dictyostelium discoideum.</title>
        <authorList>
            <consortium name="The Dictyostelium discoideum Sequencing Consortium"/>
            <person name="Eichinger L."/>
            <person name="Pachebat J.A."/>
            <person name="Glockner G."/>
            <person name="Rajandream M.A."/>
            <person name="Sucgang R."/>
            <person name="Berriman M."/>
            <person name="Song J."/>
            <person name="Olsen R."/>
            <person name="Szafranski K."/>
            <person name="Xu Q."/>
            <person name="Tunggal B."/>
            <person name="Kummerfeld S."/>
            <person name="Madera M."/>
            <person name="Konfortov B.A."/>
            <person name="Rivero F."/>
            <person name="Bankier A.T."/>
            <person name="Lehmann R."/>
            <person name="Hamlin N."/>
            <person name="Davies R."/>
            <person name="Gaudet P."/>
            <person name="Fey P."/>
            <person name="Pilcher K."/>
            <person name="Chen G."/>
            <person name="Saunders D."/>
            <person name="Sodergren E."/>
            <person name="Davis P."/>
            <person name="Kerhornou A."/>
            <person name="Nie X."/>
            <person name="Hall N."/>
            <person name="Anjard C."/>
            <person name="Hemphill L."/>
            <person name="Bason N."/>
            <person name="Farbrother P."/>
            <person name="Desany B."/>
            <person name="Just E."/>
            <person name="Morio T."/>
            <person name="Rost R."/>
            <person name="Churcher C."/>
            <person name="Cooper J."/>
            <person name="Haydock S."/>
            <person name="van Driessche N."/>
            <person name="Cronin A."/>
            <person name="Goodhead I."/>
            <person name="Muzny D."/>
            <person name="Mourier T."/>
            <person name="Pain A."/>
            <person name="Lu M."/>
            <person name="Harper D."/>
            <person name="Lindsay R."/>
            <person name="Hauser H."/>
            <person name="James K."/>
            <person name="Quiles M."/>
            <person name="Madan Babu M."/>
            <person name="Saito T."/>
            <person name="Buchrieser C."/>
            <person name="Wardroper A."/>
            <person name="Felder M."/>
            <person name="Thangavelu M."/>
            <person name="Johnson D."/>
            <person name="Knights A."/>
            <person name="Loulseged H."/>
            <person name="Mungall K."/>
            <person name="Oliver K."/>
            <person name="Price C."/>
            <person name="Quail M.A."/>
            <person name="Urushihara H."/>
            <person name="Hernandez J."/>
            <person name="Rabbinowitsch E."/>
            <person name="Steffen D."/>
            <person name="Sanders M."/>
            <person name="Ma J."/>
            <person name="Kohara Y."/>
            <person name="Sharp S."/>
            <person name="Simmonds M."/>
            <person name="Spiegler S."/>
            <person name="Tivey A."/>
            <person name="Sugano S."/>
            <person name="White B."/>
            <person name="Walker D."/>
            <person name="Woodward J."/>
            <person name="Winckler T."/>
            <person name="Tanaka Y."/>
            <person name="Shaulsky G."/>
            <person name="Schleicher M."/>
            <person name="Weinstock G."/>
            <person name="Rosenthal A."/>
            <person name="Cox E.C."/>
            <person name="Chisholm R.L."/>
            <person name="Gibbs R."/>
            <person name="Loomis W.F."/>
            <person name="Platzer M."/>
            <person name="Kay R.R."/>
            <person name="Williams J."/>
            <person name="Dear P.H."/>
            <person name="Noegel A.A."/>
            <person name="Barrell B."/>
            <person name="Kuspa A."/>
        </authorList>
    </citation>
    <scope>NUCLEOTIDE SEQUENCE [LARGE SCALE GENOMIC DNA]</scope>
    <source>
        <strain evidence="2 3">AX4</strain>
    </source>
</reference>
<proteinExistence type="predicted"/>
<dbReference type="PaxDb" id="44689-DDB0190260"/>
<dbReference type="Proteomes" id="UP000002195">
    <property type="component" value="Unassembled WGS sequence"/>
</dbReference>
<sequence>MCFWFLINLGWNSSSTLERLKLSVFFISYLHNTSINQYDDEETEETDKTDENEQEVNIIGLSILHSIPGFYFNNQNLNQNQNEGNENENNNDNDINNDNDNDNQILDLERDQLLNFI</sequence>
<dbReference type="GeneID" id="8616908"/>
<feature type="region of interest" description="Disordered" evidence="1">
    <location>
        <begin position="75"/>
        <end position="103"/>
    </location>
</feature>
<dbReference type="VEuPathDB" id="AmoebaDB:DDB_G0269434"/>
<comment type="caution">
    <text evidence="2">The sequence shown here is derived from an EMBL/GenBank/DDBJ whole genome shotgun (WGS) entry which is preliminary data.</text>
</comment>
<dbReference type="EMBL" id="AAFI02000005">
    <property type="protein sequence ID" value="EAL72067.1"/>
    <property type="molecule type" value="Genomic_DNA"/>
</dbReference>
<keyword evidence="3" id="KW-1185">Reference proteome</keyword>
<dbReference type="HOGENOM" id="CLU_2089351_0_0_1"/>
<dbReference type="KEGG" id="ddi:DDB_G0269434"/>
<feature type="compositionally biased region" description="Acidic residues" evidence="1">
    <location>
        <begin position="85"/>
        <end position="101"/>
    </location>
</feature>
<dbReference type="InParanoid" id="Q55E17"/>